<reference evidence="2" key="1">
    <citation type="journal article" date="2019" name="Int. J. Syst. Evol. Microbiol.">
        <title>The Global Catalogue of Microorganisms (GCM) 10K type strain sequencing project: providing services to taxonomists for standard genome sequencing and annotation.</title>
        <authorList>
            <consortium name="The Broad Institute Genomics Platform"/>
            <consortium name="The Broad Institute Genome Sequencing Center for Infectious Disease"/>
            <person name="Wu L."/>
            <person name="Ma J."/>
        </authorList>
    </citation>
    <scope>NUCLEOTIDE SEQUENCE [LARGE SCALE GENOMIC DNA]</scope>
    <source>
        <strain evidence="2">CGMCC 1.15905</strain>
    </source>
</reference>
<keyword evidence="2" id="KW-1185">Reference proteome</keyword>
<protein>
    <recommendedName>
        <fullName evidence="3">Type II secretion system protein</fullName>
    </recommendedName>
</protein>
<dbReference type="Proteomes" id="UP000623419">
    <property type="component" value="Unassembled WGS sequence"/>
</dbReference>
<dbReference type="RefSeq" id="WP_188662561.1">
    <property type="nucleotide sequence ID" value="NZ_BMKC01000001.1"/>
</dbReference>
<organism evidence="1 2">
    <name type="scientific">Arenimonas soli</name>
    <dbReference type="NCBI Taxonomy" id="2269504"/>
    <lineage>
        <taxon>Bacteria</taxon>
        <taxon>Pseudomonadati</taxon>
        <taxon>Pseudomonadota</taxon>
        <taxon>Gammaproteobacteria</taxon>
        <taxon>Lysobacterales</taxon>
        <taxon>Lysobacteraceae</taxon>
        <taxon>Arenimonas</taxon>
    </lineage>
</organism>
<dbReference type="EMBL" id="BMKC01000001">
    <property type="protein sequence ID" value="GGA77056.1"/>
    <property type="molecule type" value="Genomic_DNA"/>
</dbReference>
<sequence length="138" mass="14940">MSAGRGLALAAIVVVVAALALGLWASGSPGTQREFRLDERRVTDLQGIVAAIGRHYEVHRALPPNLGALAEAPGSRLSTSDPVTGTAYDYEIVDARRYRVCASFAHDTAEETIRMAAPWWHGAGRHCFEQRVGEDPEE</sequence>
<name>A0ABQ1HHX3_9GAMM</name>
<comment type="caution">
    <text evidence="1">The sequence shown here is derived from an EMBL/GenBank/DDBJ whole genome shotgun (WGS) entry which is preliminary data.</text>
</comment>
<gene>
    <name evidence="1" type="ORF">GCM10011521_14110</name>
</gene>
<evidence type="ECO:0008006" key="3">
    <source>
        <dbReference type="Google" id="ProtNLM"/>
    </source>
</evidence>
<evidence type="ECO:0000313" key="1">
    <source>
        <dbReference type="EMBL" id="GGA77056.1"/>
    </source>
</evidence>
<accession>A0ABQ1HHX3</accession>
<proteinExistence type="predicted"/>
<evidence type="ECO:0000313" key="2">
    <source>
        <dbReference type="Proteomes" id="UP000623419"/>
    </source>
</evidence>